<dbReference type="Proteomes" id="UP000078542">
    <property type="component" value="Unassembled WGS sequence"/>
</dbReference>
<dbReference type="EMBL" id="KQ977754">
    <property type="protein sequence ID" value="KYN00091.1"/>
    <property type="molecule type" value="Genomic_DNA"/>
</dbReference>
<organism evidence="1 2">
    <name type="scientific">Cyphomyrmex costatus</name>
    <dbReference type="NCBI Taxonomy" id="456900"/>
    <lineage>
        <taxon>Eukaryota</taxon>
        <taxon>Metazoa</taxon>
        <taxon>Ecdysozoa</taxon>
        <taxon>Arthropoda</taxon>
        <taxon>Hexapoda</taxon>
        <taxon>Insecta</taxon>
        <taxon>Pterygota</taxon>
        <taxon>Neoptera</taxon>
        <taxon>Endopterygota</taxon>
        <taxon>Hymenoptera</taxon>
        <taxon>Apocrita</taxon>
        <taxon>Aculeata</taxon>
        <taxon>Formicoidea</taxon>
        <taxon>Formicidae</taxon>
        <taxon>Myrmicinae</taxon>
        <taxon>Cyphomyrmex</taxon>
    </lineage>
</organism>
<protein>
    <submittedName>
        <fullName evidence="1">Uncharacterized protein</fullName>
    </submittedName>
</protein>
<name>A0A195CH77_9HYME</name>
<sequence>MHTLASGKSSYDKRNNTRITLLNTNIRHTHNEKVSSFGSSGCRRPRTSNFRTRTAGWVERLNSGMTSWLGVISHALVANGIVMRVLAERRYELATGQQRGTMSVATTVAGCGFLSL</sequence>
<dbReference type="AlphaFoldDB" id="A0A195CH77"/>
<proteinExistence type="predicted"/>
<reference evidence="1 2" key="1">
    <citation type="submission" date="2016-03" db="EMBL/GenBank/DDBJ databases">
        <title>Cyphomyrmex costatus WGS genome.</title>
        <authorList>
            <person name="Nygaard S."/>
            <person name="Hu H."/>
            <person name="Boomsma J."/>
            <person name="Zhang G."/>
        </authorList>
    </citation>
    <scope>NUCLEOTIDE SEQUENCE [LARGE SCALE GENOMIC DNA]</scope>
    <source>
        <strain evidence="1">MS0001</strain>
        <tissue evidence="1">Whole body</tissue>
    </source>
</reference>
<keyword evidence="2" id="KW-1185">Reference proteome</keyword>
<evidence type="ECO:0000313" key="1">
    <source>
        <dbReference type="EMBL" id="KYN00091.1"/>
    </source>
</evidence>
<accession>A0A195CH77</accession>
<evidence type="ECO:0000313" key="2">
    <source>
        <dbReference type="Proteomes" id="UP000078542"/>
    </source>
</evidence>
<gene>
    <name evidence="1" type="ORF">ALC62_09153</name>
</gene>